<evidence type="ECO:0000313" key="3">
    <source>
        <dbReference type="EMBL" id="GIL39924.1"/>
    </source>
</evidence>
<feature type="transmembrane region" description="Helical" evidence="1">
    <location>
        <begin position="16"/>
        <end position="36"/>
    </location>
</feature>
<dbReference type="Pfam" id="PF07331">
    <property type="entry name" value="TctB"/>
    <property type="match status" value="1"/>
</dbReference>
<evidence type="ECO:0000256" key="1">
    <source>
        <dbReference type="SAM" id="Phobius"/>
    </source>
</evidence>
<evidence type="ECO:0000313" key="4">
    <source>
        <dbReference type="Proteomes" id="UP000681075"/>
    </source>
</evidence>
<comment type="caution">
    <text evidence="3">The sequence shown here is derived from an EMBL/GenBank/DDBJ whole genome shotgun (WGS) entry which is preliminary data.</text>
</comment>
<accession>A0A8S8XAZ7</accession>
<dbReference type="InterPro" id="IPR009936">
    <property type="entry name" value="DUF1468"/>
</dbReference>
<feature type="transmembrane region" description="Helical" evidence="1">
    <location>
        <begin position="48"/>
        <end position="67"/>
    </location>
</feature>
<evidence type="ECO:0000259" key="2">
    <source>
        <dbReference type="Pfam" id="PF07331"/>
    </source>
</evidence>
<feature type="transmembrane region" description="Helical" evidence="1">
    <location>
        <begin position="128"/>
        <end position="148"/>
    </location>
</feature>
<keyword evidence="1" id="KW-0812">Transmembrane</keyword>
<keyword evidence="4" id="KW-1185">Reference proteome</keyword>
<name>A0A8S8XAZ7_9PROT</name>
<protein>
    <recommendedName>
        <fullName evidence="2">DUF1468 domain-containing protein</fullName>
    </recommendedName>
</protein>
<sequence length="167" mass="18347">MSRGEDAVVSRRTVELFVSGLLSIVGIGLAISNWKLGASWAADGPQPGYFPFLLSTMLALASLYGVFDALRGRHGARGDAAFVKRDEFVRVLQVLVPTILFCLATEFLGIYVAGFLLIAGFMRYIGESRWISCVAVALVLMASLFWCFEIEFQVPMPKGPIEDRLGY</sequence>
<dbReference type="EMBL" id="BOPV01000001">
    <property type="protein sequence ID" value="GIL39924.1"/>
    <property type="molecule type" value="Genomic_DNA"/>
</dbReference>
<dbReference type="AlphaFoldDB" id="A0A8S8XAZ7"/>
<keyword evidence="1" id="KW-0472">Membrane</keyword>
<dbReference type="RefSeq" id="WP_420243042.1">
    <property type="nucleotide sequence ID" value="NZ_BOPV01000001.1"/>
</dbReference>
<gene>
    <name evidence="3" type="ORF">TMPK1_21610</name>
</gene>
<keyword evidence="1" id="KW-1133">Transmembrane helix</keyword>
<organism evidence="3 4">
    <name type="scientific">Roseiterribacter gracilis</name>
    <dbReference type="NCBI Taxonomy" id="2812848"/>
    <lineage>
        <taxon>Bacteria</taxon>
        <taxon>Pseudomonadati</taxon>
        <taxon>Pseudomonadota</taxon>
        <taxon>Alphaproteobacteria</taxon>
        <taxon>Rhodospirillales</taxon>
        <taxon>Roseiterribacteraceae</taxon>
        <taxon>Roseiterribacter</taxon>
    </lineage>
</organism>
<feature type="transmembrane region" description="Helical" evidence="1">
    <location>
        <begin position="94"/>
        <end position="122"/>
    </location>
</feature>
<reference evidence="3" key="1">
    <citation type="submission" date="2021-02" db="EMBL/GenBank/DDBJ databases">
        <title>Genome sequence of Rhodospirillales sp. strain TMPK1 isolated from soil.</title>
        <authorList>
            <person name="Nakai R."/>
            <person name="Kusada H."/>
            <person name="Tamaki H."/>
        </authorList>
    </citation>
    <scope>NUCLEOTIDE SEQUENCE</scope>
    <source>
        <strain evidence="3">TMPK1</strain>
    </source>
</reference>
<proteinExistence type="predicted"/>
<feature type="domain" description="DUF1468" evidence="2">
    <location>
        <begin position="21"/>
        <end position="157"/>
    </location>
</feature>
<dbReference type="Proteomes" id="UP000681075">
    <property type="component" value="Unassembled WGS sequence"/>
</dbReference>